<evidence type="ECO:0000256" key="6">
    <source>
        <dbReference type="ARBA" id="ARBA00023136"/>
    </source>
</evidence>
<evidence type="ECO:0000259" key="9">
    <source>
        <dbReference type="Pfam" id="PF18916"/>
    </source>
</evidence>
<keyword evidence="4" id="KW-0125">Carotenoid biosynthesis</keyword>
<evidence type="ECO:0000256" key="8">
    <source>
        <dbReference type="SAM" id="Phobius"/>
    </source>
</evidence>
<keyword evidence="6 8" id="KW-0472">Membrane</keyword>
<keyword evidence="5 8" id="KW-1133">Transmembrane helix</keyword>
<keyword evidence="7" id="KW-0413">Isomerase</keyword>
<dbReference type="Proteomes" id="UP000829758">
    <property type="component" value="Chromosome"/>
</dbReference>
<dbReference type="AlphaFoldDB" id="A0A9X1M8E6"/>
<evidence type="ECO:0000313" key="13">
    <source>
        <dbReference type="Proteomes" id="UP001155145"/>
    </source>
</evidence>
<feature type="transmembrane region" description="Helical" evidence="8">
    <location>
        <begin position="80"/>
        <end position="99"/>
    </location>
</feature>
<keyword evidence="3 8" id="KW-0812">Transmembrane</keyword>
<dbReference type="Proteomes" id="UP001155145">
    <property type="component" value="Unassembled WGS sequence"/>
</dbReference>
<evidence type="ECO:0000256" key="2">
    <source>
        <dbReference type="ARBA" id="ARBA00004829"/>
    </source>
</evidence>
<sequence length="121" mass="13122">MTYWTLNAFFLVPAALVFGAALLARRRTPVFFRSAAAVTAAVLLGLTAVFDNLMIRVGLFWYNEDRISGAFIGTAPLEDFAYPVAAVLLLPALWVLLPGRAPEPAAARRAAQSTPNTKENQ</sequence>
<dbReference type="InterPro" id="IPR017825">
    <property type="entry name" value="Lycopene_cyclase_dom"/>
</dbReference>
<dbReference type="GO" id="GO:0016020">
    <property type="term" value="C:membrane"/>
    <property type="evidence" value="ECO:0007669"/>
    <property type="project" value="UniProtKB-SubCell"/>
</dbReference>
<dbReference type="NCBIfam" id="TIGR03462">
    <property type="entry name" value="CarR_dom_SF"/>
    <property type="match status" value="1"/>
</dbReference>
<reference evidence="10" key="1">
    <citation type="submission" date="2021-10" db="EMBL/GenBank/DDBJ databases">
        <title>Novel species in genus Arthrobacter.</title>
        <authorList>
            <person name="Liu Y."/>
        </authorList>
    </citation>
    <scope>NUCLEOTIDE SEQUENCE</scope>
    <source>
        <strain evidence="10">Zg-Y462</strain>
        <strain evidence="12">zg-Y462</strain>
    </source>
</reference>
<dbReference type="EMBL" id="CP094984">
    <property type="protein sequence ID" value="UON91530.1"/>
    <property type="molecule type" value="Genomic_DNA"/>
</dbReference>
<dbReference type="GO" id="GO:0045436">
    <property type="term" value="F:lycopene beta cyclase activity"/>
    <property type="evidence" value="ECO:0007669"/>
    <property type="project" value="UniProtKB-ARBA"/>
</dbReference>
<keyword evidence="12" id="KW-1185">Reference proteome</keyword>
<feature type="transmembrane region" description="Helical" evidence="8">
    <location>
        <begin position="36"/>
        <end position="60"/>
    </location>
</feature>
<dbReference type="RefSeq" id="WP_227928712.1">
    <property type="nucleotide sequence ID" value="NZ_CP094984.1"/>
</dbReference>
<evidence type="ECO:0000313" key="11">
    <source>
        <dbReference type="EMBL" id="UON91530.1"/>
    </source>
</evidence>
<dbReference type="Pfam" id="PF18916">
    <property type="entry name" value="Lycopene_cyc"/>
    <property type="match status" value="1"/>
</dbReference>
<feature type="domain" description="Lycopene cyclase" evidence="9">
    <location>
        <begin position="2"/>
        <end position="92"/>
    </location>
</feature>
<evidence type="ECO:0000313" key="10">
    <source>
        <dbReference type="EMBL" id="MCC3272625.1"/>
    </source>
</evidence>
<gene>
    <name evidence="10" type="ORF">LJ755_07760</name>
    <name evidence="11" type="ORF">MUK71_13165</name>
</gene>
<comment type="pathway">
    <text evidence="2">Carotenoid biosynthesis.</text>
</comment>
<protein>
    <submittedName>
        <fullName evidence="10">Lycopene cyclase domain-containing protein</fullName>
    </submittedName>
</protein>
<dbReference type="GO" id="GO:0016117">
    <property type="term" value="P:carotenoid biosynthetic process"/>
    <property type="evidence" value="ECO:0007669"/>
    <property type="project" value="UniProtKB-KW"/>
</dbReference>
<dbReference type="GO" id="GO:0016872">
    <property type="term" value="F:intramolecular lyase activity"/>
    <property type="evidence" value="ECO:0007669"/>
    <property type="project" value="InterPro"/>
</dbReference>
<organism evidence="10 13">
    <name type="scientific">Arthrobacter zhangbolii</name>
    <dbReference type="NCBI Taxonomy" id="2886936"/>
    <lineage>
        <taxon>Bacteria</taxon>
        <taxon>Bacillati</taxon>
        <taxon>Actinomycetota</taxon>
        <taxon>Actinomycetes</taxon>
        <taxon>Micrococcales</taxon>
        <taxon>Micrococcaceae</taxon>
        <taxon>Arthrobacter</taxon>
    </lineage>
</organism>
<comment type="subcellular location">
    <subcellularLocation>
        <location evidence="1">Membrane</location>
        <topology evidence="1">Multi-pass membrane protein</topology>
    </subcellularLocation>
</comment>
<proteinExistence type="predicted"/>
<name>A0A9X1M8E6_9MICC</name>
<feature type="transmembrane region" description="Helical" evidence="8">
    <location>
        <begin position="6"/>
        <end position="24"/>
    </location>
</feature>
<dbReference type="EMBL" id="JAJFZT010000005">
    <property type="protein sequence ID" value="MCC3272625.1"/>
    <property type="molecule type" value="Genomic_DNA"/>
</dbReference>
<evidence type="ECO:0000256" key="5">
    <source>
        <dbReference type="ARBA" id="ARBA00022989"/>
    </source>
</evidence>
<evidence type="ECO:0000256" key="1">
    <source>
        <dbReference type="ARBA" id="ARBA00004141"/>
    </source>
</evidence>
<accession>A0A9X1M8E6</accession>
<evidence type="ECO:0000256" key="3">
    <source>
        <dbReference type="ARBA" id="ARBA00022692"/>
    </source>
</evidence>
<evidence type="ECO:0000256" key="7">
    <source>
        <dbReference type="ARBA" id="ARBA00023235"/>
    </source>
</evidence>
<evidence type="ECO:0000256" key="4">
    <source>
        <dbReference type="ARBA" id="ARBA00022746"/>
    </source>
</evidence>
<evidence type="ECO:0000313" key="12">
    <source>
        <dbReference type="Proteomes" id="UP000829758"/>
    </source>
</evidence>